<name>A0A099WZF9_PORCN</name>
<evidence type="ECO:0008006" key="3">
    <source>
        <dbReference type="Google" id="ProtNLM"/>
    </source>
</evidence>
<proteinExistence type="predicted"/>
<dbReference type="STRING" id="36874.HQ34_01485"/>
<dbReference type="PROSITE" id="PS51257">
    <property type="entry name" value="PROKAR_LIPOPROTEIN"/>
    <property type="match status" value="1"/>
</dbReference>
<dbReference type="RefSeq" id="WP_036844717.1">
    <property type="nucleotide sequence ID" value="NZ_CALTZT010000008.1"/>
</dbReference>
<evidence type="ECO:0000313" key="1">
    <source>
        <dbReference type="EMBL" id="KGN80414.1"/>
    </source>
</evidence>
<dbReference type="EMBL" id="JQJD01000040">
    <property type="protein sequence ID" value="KGN80414.1"/>
    <property type="molecule type" value="Genomic_DNA"/>
</dbReference>
<dbReference type="Proteomes" id="UP000030125">
    <property type="component" value="Unassembled WGS sequence"/>
</dbReference>
<dbReference type="InterPro" id="IPR032299">
    <property type="entry name" value="DUF4843"/>
</dbReference>
<dbReference type="OrthoDB" id="1063880at2"/>
<gene>
    <name evidence="1" type="ORF">HQ35_05455</name>
</gene>
<comment type="caution">
    <text evidence="1">The sequence shown here is derived from an EMBL/GenBank/DDBJ whole genome shotgun (WGS) entry which is preliminary data.</text>
</comment>
<evidence type="ECO:0000313" key="2">
    <source>
        <dbReference type="Proteomes" id="UP000030125"/>
    </source>
</evidence>
<protein>
    <recommendedName>
        <fullName evidence="3">DUF4843 domain-containing protein</fullName>
    </recommendedName>
</protein>
<dbReference type="Pfam" id="PF16132">
    <property type="entry name" value="DUF4843"/>
    <property type="match status" value="1"/>
</dbReference>
<organism evidence="1 2">
    <name type="scientific">Porphyromonas cangingivalis</name>
    <dbReference type="NCBI Taxonomy" id="36874"/>
    <lineage>
        <taxon>Bacteria</taxon>
        <taxon>Pseudomonadati</taxon>
        <taxon>Bacteroidota</taxon>
        <taxon>Bacteroidia</taxon>
        <taxon>Bacteroidales</taxon>
        <taxon>Porphyromonadaceae</taxon>
        <taxon>Porphyromonas</taxon>
    </lineage>
</organism>
<dbReference type="eggNOG" id="ENOG5032QVV">
    <property type="taxonomic scope" value="Bacteria"/>
</dbReference>
<dbReference type="AlphaFoldDB" id="A0A099WZF9"/>
<sequence length="250" mass="29104">MKNIFCTLLLVVALFSCKEVPLKVFGDEHHIYFDKFYMDANFPGKEKKELTEGSFFFLPEDQMQSEVHLLVHMTGRLLTADVPFGLKVVEDMTTATPDMYELDEKYIFKANNVDFEKDKNQSQLISIKIKKTNEVIANPDGYQLTVELVPLGDLQLGQLERRRAIIHISNHAFKPKWWDKDVEEKLFGAYSSRKYRLFLLNIPGAYELDEDMLANRTHRVYELLFAYKKWLKQNPTLAVEEDGTPITINI</sequence>
<reference evidence="1 2" key="1">
    <citation type="submission" date="2014-08" db="EMBL/GenBank/DDBJ databases">
        <title>Porphyromonas cangingivalis strain:COT-109_OH1386 Genome sequencing.</title>
        <authorList>
            <person name="Wallis C."/>
            <person name="Deusch O."/>
            <person name="O'Flynn C."/>
            <person name="Davis I."/>
            <person name="Jospin G."/>
            <person name="Darling A.E."/>
            <person name="Coil D.A."/>
            <person name="Alexiev A."/>
            <person name="Horsfall A."/>
            <person name="Kirkwood N."/>
            <person name="Harris S."/>
            <person name="Eisen J.A."/>
        </authorList>
    </citation>
    <scope>NUCLEOTIDE SEQUENCE [LARGE SCALE GENOMIC DNA]</scope>
    <source>
        <strain evidence="2">COT-109 OH1386</strain>
    </source>
</reference>
<accession>A0A099WZF9</accession>
<keyword evidence="2" id="KW-1185">Reference proteome</keyword>